<accession>A0A0D2ISG6</accession>
<proteinExistence type="predicted"/>
<feature type="domain" description="DUF7066" evidence="2">
    <location>
        <begin position="235"/>
        <end position="287"/>
    </location>
</feature>
<protein>
    <recommendedName>
        <fullName evidence="2">DUF7066 domain-containing protein</fullName>
    </recommendedName>
</protein>
<feature type="compositionally biased region" description="Polar residues" evidence="1">
    <location>
        <begin position="182"/>
        <end position="192"/>
    </location>
</feature>
<evidence type="ECO:0000313" key="3">
    <source>
        <dbReference type="EMBL" id="KIX08929.1"/>
    </source>
</evidence>
<evidence type="ECO:0000313" key="4">
    <source>
        <dbReference type="Proteomes" id="UP000053617"/>
    </source>
</evidence>
<sequence length="558" mass="60605">MAINWKLRETVFQLLAAVYAELGEEAFKGRYMSIARYFGPDATYDSIKSFFAKEVSKGAAQLKAQNPEHHGSGKGIPHREPAGPSRPPLLYFNDEDISIVTEREAKTHPAHSLRAPAKRPRVIAASQMSSADEDVIYCATISNKQPAVTHDTGSSLAQSTETQDPTNSTAVPDPPPNPGPSSYVTAPSQNSHEVSEKGNNRSKRPYSTIDESMNTCNAQSLQQGSDGTPKPESFGYVTNQGQYRCALCLSQLPNQEDLERHESMSKEHLHNLRNAIKVSKGRAKLAQVTTVPRVGQHHSTSVPSQPLRLGSVENRDQVFLNGETSEFKAQRDSINHSQLPNYDHNRQKSPMDTIDVRGGTPNSSPVPVERGLESTAPVPHSEMSESFHKGKDRALSLPSEPSHNYPRPCPELSTVIQSRPTTAQTEIGTLTSPDVKQPSSKTNCEPKFSPAELAEIMRSTEMMIQLMGCMQREAASLANSAGKCADSNPLPSPQVDSGGNAPAQSQTTASSPPTLISGNIPSSTARPGPSVDSRTLWNQVRRKKGKDTGEEVIFIALD</sequence>
<name>A0A0D2ISG6_9EURO</name>
<dbReference type="Proteomes" id="UP000053617">
    <property type="component" value="Unassembled WGS sequence"/>
</dbReference>
<dbReference type="GeneID" id="25288078"/>
<dbReference type="InterPro" id="IPR055494">
    <property type="entry name" value="DUF7066"/>
</dbReference>
<gene>
    <name evidence="3" type="ORF">Z518_00007</name>
</gene>
<feature type="region of interest" description="Disordered" evidence="1">
    <location>
        <begin position="103"/>
        <end position="126"/>
    </location>
</feature>
<feature type="compositionally biased region" description="Polar residues" evidence="1">
    <location>
        <begin position="146"/>
        <end position="170"/>
    </location>
</feature>
<feature type="compositionally biased region" description="Basic and acidic residues" evidence="1">
    <location>
        <begin position="66"/>
        <end position="81"/>
    </location>
</feature>
<feature type="compositionally biased region" description="Basic residues" evidence="1">
    <location>
        <begin position="108"/>
        <end position="121"/>
    </location>
</feature>
<dbReference type="AlphaFoldDB" id="A0A0D2ISG6"/>
<feature type="region of interest" description="Disordered" evidence="1">
    <location>
        <begin position="146"/>
        <end position="208"/>
    </location>
</feature>
<evidence type="ECO:0000256" key="1">
    <source>
        <dbReference type="SAM" id="MobiDB-lite"/>
    </source>
</evidence>
<feature type="region of interest" description="Disordered" evidence="1">
    <location>
        <begin position="481"/>
        <end position="548"/>
    </location>
</feature>
<dbReference type="HOGENOM" id="CLU_483950_0_0_1"/>
<dbReference type="OrthoDB" id="4145020at2759"/>
<dbReference type="Pfam" id="PF23217">
    <property type="entry name" value="DUF7066"/>
    <property type="match status" value="1"/>
</dbReference>
<reference evidence="3 4" key="1">
    <citation type="submission" date="2015-01" db="EMBL/GenBank/DDBJ databases">
        <title>The Genome Sequence of Rhinocladiella mackenzie CBS 650.93.</title>
        <authorList>
            <consortium name="The Broad Institute Genomics Platform"/>
            <person name="Cuomo C."/>
            <person name="de Hoog S."/>
            <person name="Gorbushina A."/>
            <person name="Stielow B."/>
            <person name="Teixiera M."/>
            <person name="Abouelleil A."/>
            <person name="Chapman S.B."/>
            <person name="Priest M."/>
            <person name="Young S.K."/>
            <person name="Wortman J."/>
            <person name="Nusbaum C."/>
            <person name="Birren B."/>
        </authorList>
    </citation>
    <scope>NUCLEOTIDE SEQUENCE [LARGE SCALE GENOMIC DNA]</scope>
    <source>
        <strain evidence="3 4">CBS 650.93</strain>
    </source>
</reference>
<evidence type="ECO:0000259" key="2">
    <source>
        <dbReference type="Pfam" id="PF23217"/>
    </source>
</evidence>
<feature type="region of interest" description="Disordered" evidence="1">
    <location>
        <begin position="62"/>
        <end position="88"/>
    </location>
</feature>
<dbReference type="RefSeq" id="XP_013276065.1">
    <property type="nucleotide sequence ID" value="XM_013420611.1"/>
</dbReference>
<dbReference type="EMBL" id="KN847475">
    <property type="protein sequence ID" value="KIX08929.1"/>
    <property type="molecule type" value="Genomic_DNA"/>
</dbReference>
<organism evidence="3 4">
    <name type="scientific">Rhinocladiella mackenziei CBS 650.93</name>
    <dbReference type="NCBI Taxonomy" id="1442369"/>
    <lineage>
        <taxon>Eukaryota</taxon>
        <taxon>Fungi</taxon>
        <taxon>Dikarya</taxon>
        <taxon>Ascomycota</taxon>
        <taxon>Pezizomycotina</taxon>
        <taxon>Eurotiomycetes</taxon>
        <taxon>Chaetothyriomycetidae</taxon>
        <taxon>Chaetothyriales</taxon>
        <taxon>Herpotrichiellaceae</taxon>
        <taxon>Rhinocladiella</taxon>
    </lineage>
</organism>
<feature type="compositionally biased region" description="Polar residues" evidence="1">
    <location>
        <begin position="494"/>
        <end position="525"/>
    </location>
</feature>
<dbReference type="VEuPathDB" id="FungiDB:Z518_00007"/>
<keyword evidence="4" id="KW-1185">Reference proteome</keyword>
<feature type="compositionally biased region" description="Basic and acidic residues" evidence="1">
    <location>
        <begin position="325"/>
        <end position="334"/>
    </location>
</feature>
<feature type="compositionally biased region" description="Basic and acidic residues" evidence="1">
    <location>
        <begin position="382"/>
        <end position="394"/>
    </location>
</feature>
<feature type="region of interest" description="Disordered" evidence="1">
    <location>
        <begin position="325"/>
        <end position="406"/>
    </location>
</feature>